<dbReference type="PROSITE" id="PS50931">
    <property type="entry name" value="HTH_LYSR"/>
    <property type="match status" value="1"/>
</dbReference>
<dbReference type="Gene3D" id="3.40.190.290">
    <property type="match status" value="1"/>
</dbReference>
<dbReference type="GO" id="GO:0006351">
    <property type="term" value="P:DNA-templated transcription"/>
    <property type="evidence" value="ECO:0007669"/>
    <property type="project" value="TreeGrafter"/>
</dbReference>
<dbReference type="RefSeq" id="WP_035260312.1">
    <property type="nucleotide sequence ID" value="NZ_JFKE01000005.1"/>
</dbReference>
<comment type="similarity">
    <text evidence="1">Belongs to the LysR transcriptional regulatory family.</text>
</comment>
<keyword evidence="7" id="KW-1185">Reference proteome</keyword>
<evidence type="ECO:0000313" key="6">
    <source>
        <dbReference type="EMBL" id="KAJ55104.1"/>
    </source>
</evidence>
<dbReference type="InterPro" id="IPR005119">
    <property type="entry name" value="LysR_subst-bd"/>
</dbReference>
<dbReference type="OrthoDB" id="9796526at2"/>
<reference evidence="6 7" key="1">
    <citation type="submission" date="2014-03" db="EMBL/GenBank/DDBJ databases">
        <title>Draft Genome Sequence of Actibacterium mucosum KCTC 23349, a Marine Alphaproteobacterium with Complex Ionic Requirements Isolated from Mediterranean Seawater at Malvarrosa Beach, Valencia, Spain.</title>
        <authorList>
            <person name="Arahal D.R."/>
            <person name="Shao Z."/>
            <person name="Lai Q."/>
            <person name="Pujalte M.J."/>
        </authorList>
    </citation>
    <scope>NUCLEOTIDE SEQUENCE [LARGE SCALE GENOMIC DNA]</scope>
    <source>
        <strain evidence="6 7">KCTC 23349</strain>
    </source>
</reference>
<keyword evidence="3" id="KW-0238">DNA-binding</keyword>
<evidence type="ECO:0000256" key="1">
    <source>
        <dbReference type="ARBA" id="ARBA00009437"/>
    </source>
</evidence>
<dbReference type="Proteomes" id="UP000026249">
    <property type="component" value="Unassembled WGS sequence"/>
</dbReference>
<dbReference type="Pfam" id="PF03466">
    <property type="entry name" value="LysR_substrate"/>
    <property type="match status" value="1"/>
</dbReference>
<dbReference type="InterPro" id="IPR000847">
    <property type="entry name" value="LysR_HTH_N"/>
</dbReference>
<proteinExistence type="inferred from homology"/>
<dbReference type="SUPFAM" id="SSF46785">
    <property type="entry name" value="Winged helix' DNA-binding domain"/>
    <property type="match status" value="1"/>
</dbReference>
<dbReference type="Gene3D" id="1.10.10.10">
    <property type="entry name" value="Winged helix-like DNA-binding domain superfamily/Winged helix DNA-binding domain"/>
    <property type="match status" value="1"/>
</dbReference>
<accession>A0A037ZHJ9</accession>
<dbReference type="GO" id="GO:0043565">
    <property type="term" value="F:sequence-specific DNA binding"/>
    <property type="evidence" value="ECO:0007669"/>
    <property type="project" value="TreeGrafter"/>
</dbReference>
<dbReference type="PANTHER" id="PTHR30537:SF3">
    <property type="entry name" value="TRANSCRIPTIONAL REGULATORY PROTEIN"/>
    <property type="match status" value="1"/>
</dbReference>
<dbReference type="SUPFAM" id="SSF53850">
    <property type="entry name" value="Periplasmic binding protein-like II"/>
    <property type="match status" value="1"/>
</dbReference>
<organism evidence="6 7">
    <name type="scientific">Actibacterium mucosum KCTC 23349</name>
    <dbReference type="NCBI Taxonomy" id="1454373"/>
    <lineage>
        <taxon>Bacteria</taxon>
        <taxon>Pseudomonadati</taxon>
        <taxon>Pseudomonadota</taxon>
        <taxon>Alphaproteobacteria</taxon>
        <taxon>Rhodobacterales</taxon>
        <taxon>Roseobacteraceae</taxon>
        <taxon>Actibacterium</taxon>
    </lineage>
</organism>
<name>A0A037ZHJ9_9RHOB</name>
<dbReference type="AlphaFoldDB" id="A0A037ZHJ9"/>
<dbReference type="InterPro" id="IPR036388">
    <property type="entry name" value="WH-like_DNA-bd_sf"/>
</dbReference>
<evidence type="ECO:0000256" key="4">
    <source>
        <dbReference type="ARBA" id="ARBA00023163"/>
    </source>
</evidence>
<evidence type="ECO:0000256" key="3">
    <source>
        <dbReference type="ARBA" id="ARBA00023125"/>
    </source>
</evidence>
<dbReference type="PANTHER" id="PTHR30537">
    <property type="entry name" value="HTH-TYPE TRANSCRIPTIONAL REGULATOR"/>
    <property type="match status" value="1"/>
</dbReference>
<evidence type="ECO:0000259" key="5">
    <source>
        <dbReference type="PROSITE" id="PS50931"/>
    </source>
</evidence>
<keyword evidence="4" id="KW-0804">Transcription</keyword>
<evidence type="ECO:0000256" key="2">
    <source>
        <dbReference type="ARBA" id="ARBA00023015"/>
    </source>
</evidence>
<dbReference type="InterPro" id="IPR036390">
    <property type="entry name" value="WH_DNA-bd_sf"/>
</dbReference>
<dbReference type="InterPro" id="IPR058163">
    <property type="entry name" value="LysR-type_TF_proteobact-type"/>
</dbReference>
<sequence length="292" mass="32490">MHDTDWDRIRIFLEAMRAGSLRGASEKLGVNHATINRAISRLEETYGTRLFDRSAGGLSLTQPGEALVEHAEEMEAQAFQIARKISGLDSHPSGVVRVSISPSLAHRFFAPILAGFSEAFPDIDVRLIATNQRSNLARMEADVSIRVADRVSDDVVGRRAVKFVQAVYAAPEYVQRVGPLTLGDGTGAHWINFRSDPKWIKASPFPNAKPRHLIPEITMQIEAAAEGVGMVLVPTFIGDADPRIVRVPDIPIQPGYSIWLLLHDDLRHSARVRAFVDFTAQYISERKRMFTR</sequence>
<keyword evidence="2" id="KW-0805">Transcription regulation</keyword>
<dbReference type="Pfam" id="PF00126">
    <property type="entry name" value="HTH_1"/>
    <property type="match status" value="1"/>
</dbReference>
<dbReference type="EMBL" id="JFKE01000005">
    <property type="protein sequence ID" value="KAJ55104.1"/>
    <property type="molecule type" value="Genomic_DNA"/>
</dbReference>
<feature type="domain" description="HTH lysR-type" evidence="5">
    <location>
        <begin position="4"/>
        <end position="61"/>
    </location>
</feature>
<comment type="caution">
    <text evidence="6">The sequence shown here is derived from an EMBL/GenBank/DDBJ whole genome shotgun (WGS) entry which is preliminary data.</text>
</comment>
<evidence type="ECO:0000313" key="7">
    <source>
        <dbReference type="Proteomes" id="UP000026249"/>
    </source>
</evidence>
<gene>
    <name evidence="6" type="ORF">ACMU_15220</name>
</gene>
<dbReference type="STRING" id="1454373.ACMU_15220"/>
<dbReference type="GO" id="GO:0003700">
    <property type="term" value="F:DNA-binding transcription factor activity"/>
    <property type="evidence" value="ECO:0007669"/>
    <property type="project" value="InterPro"/>
</dbReference>
<protein>
    <recommendedName>
        <fullName evidence="5">HTH lysR-type domain-containing protein</fullName>
    </recommendedName>
</protein>